<dbReference type="SUPFAM" id="SSF51735">
    <property type="entry name" value="NAD(P)-binding Rossmann-fold domains"/>
    <property type="match status" value="1"/>
</dbReference>
<dbReference type="EMBL" id="JAAQPH010000043">
    <property type="protein sequence ID" value="NIA72413.1"/>
    <property type="molecule type" value="Genomic_DNA"/>
</dbReference>
<evidence type="ECO:0000256" key="2">
    <source>
        <dbReference type="ARBA" id="ARBA00023002"/>
    </source>
</evidence>
<protein>
    <submittedName>
        <fullName evidence="3">SDR family NAD(P)-dependent oxidoreductase</fullName>
    </submittedName>
</protein>
<dbReference type="PRINTS" id="PR00081">
    <property type="entry name" value="GDHRDH"/>
</dbReference>
<dbReference type="InterPro" id="IPR036291">
    <property type="entry name" value="NAD(P)-bd_dom_sf"/>
</dbReference>
<gene>
    <name evidence="3" type="ORF">HBA54_27875</name>
</gene>
<comment type="similarity">
    <text evidence="1">Belongs to the short-chain dehydrogenases/reductases (SDR) family.</text>
</comment>
<dbReference type="GO" id="GO:0016020">
    <property type="term" value="C:membrane"/>
    <property type="evidence" value="ECO:0007669"/>
    <property type="project" value="TreeGrafter"/>
</dbReference>
<dbReference type="PANTHER" id="PTHR44196">
    <property type="entry name" value="DEHYDROGENASE/REDUCTASE SDR FAMILY MEMBER 7B"/>
    <property type="match status" value="1"/>
</dbReference>
<organism evidence="3 4">
    <name type="scientific">Pelagibius litoralis</name>
    <dbReference type="NCBI Taxonomy" id="374515"/>
    <lineage>
        <taxon>Bacteria</taxon>
        <taxon>Pseudomonadati</taxon>
        <taxon>Pseudomonadota</taxon>
        <taxon>Alphaproteobacteria</taxon>
        <taxon>Rhodospirillales</taxon>
        <taxon>Rhodovibrionaceae</taxon>
        <taxon>Pelagibius</taxon>
    </lineage>
</organism>
<dbReference type="AlphaFoldDB" id="A0A967F3N3"/>
<keyword evidence="4" id="KW-1185">Reference proteome</keyword>
<evidence type="ECO:0000313" key="4">
    <source>
        <dbReference type="Proteomes" id="UP000761264"/>
    </source>
</evidence>
<evidence type="ECO:0000313" key="3">
    <source>
        <dbReference type="EMBL" id="NIA72413.1"/>
    </source>
</evidence>
<name>A0A967F3N3_9PROT</name>
<comment type="caution">
    <text evidence="3">The sequence shown here is derived from an EMBL/GenBank/DDBJ whole genome shotgun (WGS) entry which is preliminary data.</text>
</comment>
<dbReference type="RefSeq" id="WP_167231761.1">
    <property type="nucleotide sequence ID" value="NZ_JAAQPH010000043.1"/>
</dbReference>
<reference evidence="3" key="1">
    <citation type="submission" date="2020-03" db="EMBL/GenBank/DDBJ databases">
        <title>Genome of Pelagibius litoralis DSM 21314T.</title>
        <authorList>
            <person name="Wang G."/>
        </authorList>
    </citation>
    <scope>NUCLEOTIDE SEQUENCE</scope>
    <source>
        <strain evidence="3">DSM 21314</strain>
    </source>
</reference>
<dbReference type="InterPro" id="IPR002347">
    <property type="entry name" value="SDR_fam"/>
</dbReference>
<dbReference type="Gene3D" id="3.40.50.720">
    <property type="entry name" value="NAD(P)-binding Rossmann-like Domain"/>
    <property type="match status" value="1"/>
</dbReference>
<evidence type="ECO:0000256" key="1">
    <source>
        <dbReference type="ARBA" id="ARBA00006484"/>
    </source>
</evidence>
<dbReference type="Pfam" id="PF00106">
    <property type="entry name" value="adh_short"/>
    <property type="match status" value="1"/>
</dbReference>
<accession>A0A967F3N3</accession>
<proteinExistence type="inferred from homology"/>
<dbReference type="PANTHER" id="PTHR44196:SF1">
    <property type="entry name" value="DEHYDROGENASE_REDUCTASE SDR FAMILY MEMBER 7B"/>
    <property type="match status" value="1"/>
</dbReference>
<sequence length="256" mass="27063">MTLRDGQCAWITGASMGLGRALALRCAREGWQVVASARGQAGLDSLVEESAALPGNVVAVPLDVTDGQAVAAAVRQIETEIAPIGVAVLNAGTHRPIGAGDFKADDVETLLRLNVMGIAHCLEALLPAMIGRRGGQLALVASLAGYAGLPSAAGYGASKAAVINMAESLKPELDALGVKIQVVNPGFVETPLTAKNAFPMPFLMPADAAAEAFFRGLLSRHFEIIFPRRFAYLMKCLRVLPYWLFFKLTRQALPKP</sequence>
<dbReference type="Proteomes" id="UP000761264">
    <property type="component" value="Unassembled WGS sequence"/>
</dbReference>
<keyword evidence="2" id="KW-0560">Oxidoreductase</keyword>
<dbReference type="GO" id="GO:0016491">
    <property type="term" value="F:oxidoreductase activity"/>
    <property type="evidence" value="ECO:0007669"/>
    <property type="project" value="UniProtKB-KW"/>
</dbReference>